<keyword evidence="5 6" id="KW-0472">Membrane</keyword>
<reference evidence="8 9" key="1">
    <citation type="submission" date="2024-04" db="EMBL/GenBank/DDBJ databases">
        <title>Symmetric and asymmetric DNA N6-adenine methylation regulates different biological responses in Mucorales.</title>
        <authorList>
            <consortium name="Lawrence Berkeley National Laboratory"/>
            <person name="Lax C."/>
            <person name="Mondo S.J."/>
            <person name="Osorio-Concepcion M."/>
            <person name="Muszewska A."/>
            <person name="Corrochano-Luque M."/>
            <person name="Gutierrez G."/>
            <person name="Riley R."/>
            <person name="Lipzen A."/>
            <person name="Guo J."/>
            <person name="Hundley H."/>
            <person name="Amirebrahimi M."/>
            <person name="Ng V."/>
            <person name="Lorenzo-Gutierrez D."/>
            <person name="Binder U."/>
            <person name="Yang J."/>
            <person name="Song Y."/>
            <person name="Canovas D."/>
            <person name="Navarro E."/>
            <person name="Freitag M."/>
            <person name="Gabaldon T."/>
            <person name="Grigoriev I.V."/>
            <person name="Corrochano L.M."/>
            <person name="Nicolas F.E."/>
            <person name="Garre V."/>
        </authorList>
    </citation>
    <scope>NUCLEOTIDE SEQUENCE [LARGE SCALE GENOMIC DNA]</scope>
    <source>
        <strain evidence="8 9">L51</strain>
    </source>
</reference>
<evidence type="ECO:0000256" key="4">
    <source>
        <dbReference type="ARBA" id="ARBA00022989"/>
    </source>
</evidence>
<feature type="transmembrane region" description="Helical" evidence="6">
    <location>
        <begin position="169"/>
        <end position="197"/>
    </location>
</feature>
<dbReference type="InterPro" id="IPR001104">
    <property type="entry name" value="3-oxo-5_a-steroid_4-DH_C"/>
</dbReference>
<keyword evidence="9" id="KW-1185">Reference proteome</keyword>
<protein>
    <submittedName>
        <fullName evidence="8">3-oxo-5-alpha-steroid 4-dehydrogenase-domain-containing protein</fullName>
    </submittedName>
</protein>
<comment type="caution">
    <text evidence="8">The sequence shown here is derived from an EMBL/GenBank/DDBJ whole genome shotgun (WGS) entry which is preliminary data.</text>
</comment>
<keyword evidence="3 6" id="KW-0812">Transmembrane</keyword>
<evidence type="ECO:0000313" key="8">
    <source>
        <dbReference type="EMBL" id="KAL0074458.1"/>
    </source>
</evidence>
<feature type="transmembrane region" description="Helical" evidence="6">
    <location>
        <begin position="115"/>
        <end position="140"/>
    </location>
</feature>
<feature type="transmembrane region" description="Helical" evidence="6">
    <location>
        <begin position="6"/>
        <end position="26"/>
    </location>
</feature>
<evidence type="ECO:0000256" key="3">
    <source>
        <dbReference type="ARBA" id="ARBA00022692"/>
    </source>
</evidence>
<evidence type="ECO:0000313" key="9">
    <source>
        <dbReference type="Proteomes" id="UP001448207"/>
    </source>
</evidence>
<proteinExistence type="inferred from homology"/>
<dbReference type="Proteomes" id="UP001448207">
    <property type="component" value="Unassembled WGS sequence"/>
</dbReference>
<comment type="similarity">
    <text evidence="2">Belongs to the steroid 5-alpha reductase family.</text>
</comment>
<dbReference type="PANTHER" id="PTHR10556:SF35">
    <property type="entry name" value="3-OXO-5-ALPHA-STEROID 4-DEHYDROGENASE FAMILY PROTEIN"/>
    <property type="match status" value="1"/>
</dbReference>
<name>A0ABR3AI53_PHYBL</name>
<feature type="transmembrane region" description="Helical" evidence="6">
    <location>
        <begin position="78"/>
        <end position="94"/>
    </location>
</feature>
<evidence type="ECO:0000259" key="7">
    <source>
        <dbReference type="Pfam" id="PF02544"/>
    </source>
</evidence>
<evidence type="ECO:0000256" key="2">
    <source>
        <dbReference type="ARBA" id="ARBA00007742"/>
    </source>
</evidence>
<sequence>MHYPTLDSFSISLYGIAALMSVFLPLRELKPETRMGYSKFAVPSKKAKFSSRKGMIVIYSPALIASAIAVIYAYLKSMNTYIILSASLSSLHYIKRVYEALMVHRYSGSSFVRDVLIISTSYFSFAVFVFYLSSLVPLVYERMEAKSTRQIPNGGLFQYIWCPHYLGEVISLAGVALVSQTFIIVAFQFSSTIYLLVRSYNTRKWYENRFPGAPYRASVIPFIF</sequence>
<comment type="subcellular location">
    <subcellularLocation>
        <location evidence="1">Membrane</location>
        <topology evidence="1">Multi-pass membrane protein</topology>
    </subcellularLocation>
</comment>
<dbReference type="InterPro" id="IPR039357">
    <property type="entry name" value="SRD5A/TECR"/>
</dbReference>
<feature type="domain" description="3-oxo-5-alpha-steroid 4-dehydrogenase C-terminal" evidence="7">
    <location>
        <begin position="107"/>
        <end position="224"/>
    </location>
</feature>
<evidence type="ECO:0000256" key="6">
    <source>
        <dbReference type="SAM" id="Phobius"/>
    </source>
</evidence>
<dbReference type="PANTHER" id="PTHR10556">
    <property type="entry name" value="3-OXO-5-ALPHA-STEROID 4-DEHYDROGENASE"/>
    <property type="match status" value="1"/>
</dbReference>
<gene>
    <name evidence="8" type="ORF">J3Q64DRAFT_1826461</name>
</gene>
<keyword evidence="4 6" id="KW-1133">Transmembrane helix</keyword>
<evidence type="ECO:0000256" key="5">
    <source>
        <dbReference type="ARBA" id="ARBA00023136"/>
    </source>
</evidence>
<evidence type="ECO:0000256" key="1">
    <source>
        <dbReference type="ARBA" id="ARBA00004141"/>
    </source>
</evidence>
<dbReference type="Pfam" id="PF02544">
    <property type="entry name" value="Steroid_dh"/>
    <property type="match status" value="1"/>
</dbReference>
<accession>A0ABR3AI53</accession>
<feature type="transmembrane region" description="Helical" evidence="6">
    <location>
        <begin position="54"/>
        <end position="72"/>
    </location>
</feature>
<organism evidence="8 9">
    <name type="scientific">Phycomyces blakesleeanus</name>
    <dbReference type="NCBI Taxonomy" id="4837"/>
    <lineage>
        <taxon>Eukaryota</taxon>
        <taxon>Fungi</taxon>
        <taxon>Fungi incertae sedis</taxon>
        <taxon>Mucoromycota</taxon>
        <taxon>Mucoromycotina</taxon>
        <taxon>Mucoromycetes</taxon>
        <taxon>Mucorales</taxon>
        <taxon>Phycomycetaceae</taxon>
        <taxon>Phycomyces</taxon>
    </lineage>
</organism>
<dbReference type="PROSITE" id="PS50244">
    <property type="entry name" value="S5A_REDUCTASE"/>
    <property type="match status" value="1"/>
</dbReference>
<dbReference type="EMBL" id="JBCLYO010000042">
    <property type="protein sequence ID" value="KAL0074458.1"/>
    <property type="molecule type" value="Genomic_DNA"/>
</dbReference>